<comment type="caution">
    <text evidence="4">The sequence shown here is derived from an EMBL/GenBank/DDBJ whole genome shotgun (WGS) entry which is preliminary data.</text>
</comment>
<dbReference type="AlphaFoldDB" id="A0A9P6KZX3"/>
<proteinExistence type="inferred from homology"/>
<evidence type="ECO:0000313" key="4">
    <source>
        <dbReference type="EMBL" id="KAF9765007.1"/>
    </source>
</evidence>
<dbReference type="GO" id="GO:0030527">
    <property type="term" value="F:structural constituent of chromatin"/>
    <property type="evidence" value="ECO:0007669"/>
    <property type="project" value="InterPro"/>
</dbReference>
<sequence length="135" mass="14532">MSKAPKSVTGKAPINTNTQGTEGSQGKKKRKKTSSISTGLQFKSAIKRIAREINPEHHVFLTSQAISIFCAIAYDMVETCGEVAGEFASKVNKQTIGADEIQAAFEITLKGELKKLAIREIHSALSKNQGKAPSK</sequence>
<comment type="similarity">
    <text evidence="1">Belongs to the histone H2B family.</text>
</comment>
<protein>
    <submittedName>
        <fullName evidence="4">Histone H2B</fullName>
    </submittedName>
</protein>
<keyword evidence="5" id="KW-1185">Reference proteome</keyword>
<dbReference type="InterPro" id="IPR000558">
    <property type="entry name" value="Histone_H2B"/>
</dbReference>
<accession>A0A9P6KZX3</accession>
<evidence type="ECO:0000256" key="2">
    <source>
        <dbReference type="SAM" id="MobiDB-lite"/>
    </source>
</evidence>
<dbReference type="SUPFAM" id="SSF47113">
    <property type="entry name" value="Histone-fold"/>
    <property type="match status" value="1"/>
</dbReference>
<evidence type="ECO:0000313" key="5">
    <source>
        <dbReference type="Proteomes" id="UP000740883"/>
    </source>
</evidence>
<evidence type="ECO:0000259" key="3">
    <source>
        <dbReference type="Pfam" id="PF00125"/>
    </source>
</evidence>
<dbReference type="EMBL" id="SBJO01000002">
    <property type="protein sequence ID" value="KAF9765007.1"/>
    <property type="molecule type" value="Genomic_DNA"/>
</dbReference>
<organism evidence="4 5">
    <name type="scientific">Nosema granulosis</name>
    <dbReference type="NCBI Taxonomy" id="83296"/>
    <lineage>
        <taxon>Eukaryota</taxon>
        <taxon>Fungi</taxon>
        <taxon>Fungi incertae sedis</taxon>
        <taxon>Microsporidia</taxon>
        <taxon>Nosematidae</taxon>
        <taxon>Nosema</taxon>
    </lineage>
</organism>
<feature type="domain" description="Core Histone H2A/H2B/H3" evidence="3">
    <location>
        <begin position="23"/>
        <end position="106"/>
    </location>
</feature>
<dbReference type="GO" id="GO:0003677">
    <property type="term" value="F:DNA binding"/>
    <property type="evidence" value="ECO:0007669"/>
    <property type="project" value="InterPro"/>
</dbReference>
<gene>
    <name evidence="4" type="primary">HTB1</name>
    <name evidence="4" type="ORF">NGRA_0061</name>
</gene>
<evidence type="ECO:0000256" key="1">
    <source>
        <dbReference type="ARBA" id="ARBA00006846"/>
    </source>
</evidence>
<dbReference type="Pfam" id="PF00125">
    <property type="entry name" value="Histone"/>
    <property type="match status" value="1"/>
</dbReference>
<dbReference type="InterPro" id="IPR009072">
    <property type="entry name" value="Histone-fold"/>
</dbReference>
<reference evidence="4 5" key="1">
    <citation type="journal article" date="2020" name="Genome Biol. Evol.">
        <title>Comparative genomics of strictly vertically transmitted, feminizing microsporidia endosymbionts of amphipod crustaceans.</title>
        <authorList>
            <person name="Cormier A."/>
            <person name="Chebbi M.A."/>
            <person name="Giraud I."/>
            <person name="Wattier R."/>
            <person name="Teixeira M."/>
            <person name="Gilbert C."/>
            <person name="Rigaud T."/>
            <person name="Cordaux R."/>
        </authorList>
    </citation>
    <scope>NUCLEOTIDE SEQUENCE [LARGE SCALE GENOMIC DNA]</scope>
    <source>
        <strain evidence="4 5">Ou3-Ou53</strain>
    </source>
</reference>
<dbReference type="GO" id="GO:0046982">
    <property type="term" value="F:protein heterodimerization activity"/>
    <property type="evidence" value="ECO:0007669"/>
    <property type="project" value="InterPro"/>
</dbReference>
<dbReference type="GO" id="GO:0000786">
    <property type="term" value="C:nucleosome"/>
    <property type="evidence" value="ECO:0007669"/>
    <property type="project" value="InterPro"/>
</dbReference>
<dbReference type="SMART" id="SM00427">
    <property type="entry name" value="H2B"/>
    <property type="match status" value="1"/>
</dbReference>
<dbReference type="Gene3D" id="1.10.20.10">
    <property type="entry name" value="Histone, subunit A"/>
    <property type="match status" value="1"/>
</dbReference>
<dbReference type="Proteomes" id="UP000740883">
    <property type="component" value="Unassembled WGS sequence"/>
</dbReference>
<dbReference type="InterPro" id="IPR007125">
    <property type="entry name" value="H2A/H2B/H3"/>
</dbReference>
<name>A0A9P6KZX3_9MICR</name>
<feature type="region of interest" description="Disordered" evidence="2">
    <location>
        <begin position="1"/>
        <end position="39"/>
    </location>
</feature>
<dbReference type="OrthoDB" id="2191729at2759"/>